<sequence>MTSIAAANSPVGSAIFALLALLVISLIVLFILRYYLPLRTTPAFYTVPIFFALWLPSIVIVLVPIDLASSAATGDEATRGIWLPERVILVLWRITYWLTFTLTWFILPVLAEYSDSGYRESKDKLLYSLRENAQFYAICITASVVGLVYVIIAYGISLTSLKGLVMALAYCWGLVLAIYLMGHGLVSIPRRLIRNASLTGKLRRLQSHAPKLHEQMEDATLKVDEVEAQVHELGRRKVGSAADFRDWIEELQDLANVPESQPRSSIQREVLTAGQTIPTVITEKFLADLTRKLIRARHSKSQHLDQWNHLVQEANETQMIIDSGASKKLDFGEADPHAGFWEKTKIFTPYTRHLYYFYFVPYAQVALGAFLGMSSVCVVWSEVIKVPFPMLSVIRYTVAHHWSGERPEVGFAGQVISSFWICYMCAAALISMTEVKVWRGRALVKRNTAYESAFWYALQVAKLSIPISYNFMTFLSPRVYDKTIFYKFLGQQVDLTPLGRWFDNLYPIFVLLPVLATLFGLYGKVKRMFVGMDMIDDEEDGPTFGTGSWREGRDLIERELGGNSVNRRREEAFARLSASTSGTGGGAISRTGPVLSVPSTRGSASSPARSPVRSKAAGLRAAGQSSRAPVLDEPQDDNLFTILGHRMKNTIDTFDSPQWVKDMKKPKWMGGDENGGNDGGSGGGGGAQERPGHERRSSADIRRWFGGSGSIRL</sequence>
<evidence type="ECO:0000313" key="2">
    <source>
        <dbReference type="Proteomes" id="UP001163324"/>
    </source>
</evidence>
<gene>
    <name evidence="1" type="ORF">N3K66_001578</name>
</gene>
<accession>A0ACC0VF60</accession>
<comment type="caution">
    <text evidence="1">The sequence shown here is derived from an EMBL/GenBank/DDBJ whole genome shotgun (WGS) entry which is preliminary data.</text>
</comment>
<evidence type="ECO:0000313" key="1">
    <source>
        <dbReference type="EMBL" id="KAI9905049.1"/>
    </source>
</evidence>
<name>A0ACC0VF60_9HYPO</name>
<proteinExistence type="predicted"/>
<reference evidence="1" key="1">
    <citation type="submission" date="2022-10" db="EMBL/GenBank/DDBJ databases">
        <title>Complete Genome of Trichothecium roseum strain YXFP-22015, a Plant Pathogen Isolated from Citrus.</title>
        <authorList>
            <person name="Wang Y."/>
            <person name="Zhu L."/>
        </authorList>
    </citation>
    <scope>NUCLEOTIDE SEQUENCE</scope>
    <source>
        <strain evidence="1">YXFP-22015</strain>
    </source>
</reference>
<dbReference type="Proteomes" id="UP001163324">
    <property type="component" value="Chromosome 1"/>
</dbReference>
<dbReference type="EMBL" id="CM047940">
    <property type="protein sequence ID" value="KAI9905049.1"/>
    <property type="molecule type" value="Genomic_DNA"/>
</dbReference>
<protein>
    <submittedName>
        <fullName evidence="1">Uncharacterized protein</fullName>
    </submittedName>
</protein>
<keyword evidence="2" id="KW-1185">Reference proteome</keyword>
<organism evidence="1 2">
    <name type="scientific">Trichothecium roseum</name>
    <dbReference type="NCBI Taxonomy" id="47278"/>
    <lineage>
        <taxon>Eukaryota</taxon>
        <taxon>Fungi</taxon>
        <taxon>Dikarya</taxon>
        <taxon>Ascomycota</taxon>
        <taxon>Pezizomycotina</taxon>
        <taxon>Sordariomycetes</taxon>
        <taxon>Hypocreomycetidae</taxon>
        <taxon>Hypocreales</taxon>
        <taxon>Hypocreales incertae sedis</taxon>
        <taxon>Trichothecium</taxon>
    </lineage>
</organism>